<evidence type="ECO:0000313" key="3">
    <source>
        <dbReference type="Proteomes" id="UP001366503"/>
    </source>
</evidence>
<sequence>MVGTLLMRGMLVGVLAGIFAFAFARVYGEPRIEQAIAFEDQMTHATDAAHDHAVEEVVSRQTQAGLGLFSGLIAYGAALGGLFALVFALLHGRLGPSNPQMLAIAIASAGFVALTFVPGLKYPGNPPAVGDGGTIAQRTILFFGMIAISIVAAAVGIQVARLIRQSAGPGAAWAAGISAYAAIAAAAFLVLPAVNEVPQGFSAELLWQFRMTSLAMHAILWCTLGIAFGLWVKFSSGSDSAGARLWQHR</sequence>
<organism evidence="2 3">
    <name type="scientific">Mesorhizobium argentiipisi</name>
    <dbReference type="NCBI Taxonomy" id="3015175"/>
    <lineage>
        <taxon>Bacteria</taxon>
        <taxon>Pseudomonadati</taxon>
        <taxon>Pseudomonadota</taxon>
        <taxon>Alphaproteobacteria</taxon>
        <taxon>Hyphomicrobiales</taxon>
        <taxon>Phyllobacteriaceae</taxon>
        <taxon>Mesorhizobium</taxon>
    </lineage>
</organism>
<comment type="caution">
    <text evidence="2">The sequence shown here is derived from an EMBL/GenBank/DDBJ whole genome shotgun (WGS) entry which is preliminary data.</text>
</comment>
<evidence type="ECO:0000313" key="2">
    <source>
        <dbReference type="EMBL" id="MEI9406438.1"/>
    </source>
</evidence>
<proteinExistence type="predicted"/>
<accession>A0ABU8KL53</accession>
<dbReference type="EMBL" id="JAPYKO010000036">
    <property type="protein sequence ID" value="MEI9406438.1"/>
    <property type="molecule type" value="Genomic_DNA"/>
</dbReference>
<evidence type="ECO:0000256" key="1">
    <source>
        <dbReference type="SAM" id="Phobius"/>
    </source>
</evidence>
<reference evidence="2 3" key="1">
    <citation type="submission" date="2022-12" db="EMBL/GenBank/DDBJ databases">
        <authorList>
            <person name="Muema E."/>
        </authorList>
    </citation>
    <scope>NUCLEOTIDE SEQUENCE [LARGE SCALE GENOMIC DNA]</scope>
    <source>
        <strain evidence="3">1330</strain>
    </source>
</reference>
<keyword evidence="1" id="KW-0812">Transmembrane</keyword>
<feature type="transmembrane region" description="Helical" evidence="1">
    <location>
        <begin position="140"/>
        <end position="160"/>
    </location>
</feature>
<feature type="transmembrane region" description="Helical" evidence="1">
    <location>
        <begin position="68"/>
        <end position="90"/>
    </location>
</feature>
<gene>
    <name evidence="2" type="ORF">O7A05_30400</name>
</gene>
<dbReference type="Proteomes" id="UP001366503">
    <property type="component" value="Unassembled WGS sequence"/>
</dbReference>
<name>A0ABU8KL53_9HYPH</name>
<keyword evidence="3" id="KW-1185">Reference proteome</keyword>
<feature type="transmembrane region" description="Helical" evidence="1">
    <location>
        <begin position="172"/>
        <end position="194"/>
    </location>
</feature>
<dbReference type="RefSeq" id="WP_337096924.1">
    <property type="nucleotide sequence ID" value="NZ_JAPYKO010000036.1"/>
</dbReference>
<protein>
    <submittedName>
        <fullName evidence="2">CbtA family protein</fullName>
    </submittedName>
</protein>
<feature type="transmembrane region" description="Helical" evidence="1">
    <location>
        <begin position="214"/>
        <end position="234"/>
    </location>
</feature>
<keyword evidence="1" id="KW-1133">Transmembrane helix</keyword>
<dbReference type="InterPro" id="IPR012666">
    <property type="entry name" value="CbtA_put"/>
</dbReference>
<feature type="transmembrane region" description="Helical" evidence="1">
    <location>
        <begin position="102"/>
        <end position="120"/>
    </location>
</feature>
<keyword evidence="1" id="KW-0472">Membrane</keyword>
<dbReference type="Pfam" id="PF09490">
    <property type="entry name" value="CbtA"/>
    <property type="match status" value="1"/>
</dbReference>